<organism evidence="1 4">
    <name type="scientific">Saccharopolyspora kobensis</name>
    <dbReference type="NCBI Taxonomy" id="146035"/>
    <lineage>
        <taxon>Bacteria</taxon>
        <taxon>Bacillati</taxon>
        <taxon>Actinomycetota</taxon>
        <taxon>Actinomycetes</taxon>
        <taxon>Pseudonocardiales</taxon>
        <taxon>Pseudonocardiaceae</taxon>
        <taxon>Saccharopolyspora</taxon>
    </lineage>
</organism>
<reference evidence="3 4" key="2">
    <citation type="submission" date="2016-10" db="EMBL/GenBank/DDBJ databases">
        <authorList>
            <person name="Varghese N."/>
            <person name="Submissions S."/>
        </authorList>
    </citation>
    <scope>NUCLEOTIDE SEQUENCE [LARGE SCALE GENOMIC DNA]</scope>
    <source>
        <strain evidence="4">ATCC 20501</strain>
        <strain evidence="2 3">CGMCC 4.3529</strain>
    </source>
</reference>
<evidence type="ECO:0000313" key="2">
    <source>
        <dbReference type="EMBL" id="SFF09525.1"/>
    </source>
</evidence>
<dbReference type="RefSeq" id="WP_143186056.1">
    <property type="nucleotide sequence ID" value="NZ_FNVB01000002.1"/>
</dbReference>
<evidence type="ECO:0000313" key="1">
    <source>
        <dbReference type="EMBL" id="SEG17792.1"/>
    </source>
</evidence>
<dbReference type="Proteomes" id="UP000199690">
    <property type="component" value="Unassembled WGS sequence"/>
</dbReference>
<sequence>MTAEPEPGGICRGCRGRGQVRVPRGYFSAETGEAYTVMGWTRCRHCRATPGRQQHPWPPRT</sequence>
<dbReference type="EMBL" id="FOME01000019">
    <property type="protein sequence ID" value="SFF09525.1"/>
    <property type="molecule type" value="Genomic_DNA"/>
</dbReference>
<protein>
    <submittedName>
        <fullName evidence="1">Uncharacterized protein</fullName>
    </submittedName>
</protein>
<keyword evidence="3" id="KW-1185">Reference proteome</keyword>
<name>A0A1H5Y1Q8_9PSEU</name>
<dbReference type="AlphaFoldDB" id="A0A1H5Y1Q8"/>
<evidence type="ECO:0000313" key="3">
    <source>
        <dbReference type="Proteomes" id="UP000199690"/>
    </source>
</evidence>
<accession>A0A1H5Y1Q8</accession>
<reference evidence="1" key="1">
    <citation type="submission" date="2016-10" db="EMBL/GenBank/DDBJ databases">
        <authorList>
            <person name="de Groot N.N."/>
        </authorList>
    </citation>
    <scope>NUCLEOTIDE SEQUENCE [LARGE SCALE GENOMIC DNA]</scope>
    <source>
        <strain evidence="1">ATCC 20501</strain>
    </source>
</reference>
<dbReference type="EMBL" id="FNVB01000002">
    <property type="protein sequence ID" value="SEG17792.1"/>
    <property type="molecule type" value="Genomic_DNA"/>
</dbReference>
<evidence type="ECO:0000313" key="4">
    <source>
        <dbReference type="Proteomes" id="UP000236729"/>
    </source>
</evidence>
<proteinExistence type="predicted"/>
<accession>A0A1I2FW14</accession>
<gene>
    <name evidence="1" type="ORF">SAMN02982929_01716</name>
    <name evidence="2" type="ORF">SAMN05216506_11926</name>
</gene>
<dbReference type="Proteomes" id="UP000236729">
    <property type="component" value="Unassembled WGS sequence"/>
</dbReference>